<evidence type="ECO:0000256" key="5">
    <source>
        <dbReference type="ARBA" id="ARBA00023211"/>
    </source>
</evidence>
<dbReference type="GO" id="GO:0019556">
    <property type="term" value="P:L-histidine catabolic process to glutamate and formamide"/>
    <property type="evidence" value="ECO:0007669"/>
    <property type="project" value="UniProtKB-UniRule"/>
</dbReference>
<dbReference type="CDD" id="cd09990">
    <property type="entry name" value="Agmatinase-like"/>
    <property type="match status" value="1"/>
</dbReference>
<evidence type="ECO:0000313" key="10">
    <source>
        <dbReference type="Proteomes" id="UP001595921"/>
    </source>
</evidence>
<dbReference type="NCBIfam" id="TIGR01227">
    <property type="entry name" value="hutG"/>
    <property type="match status" value="1"/>
</dbReference>
<dbReference type="Pfam" id="PF00491">
    <property type="entry name" value="Arginase"/>
    <property type="match status" value="1"/>
</dbReference>
<dbReference type="InterPro" id="IPR023696">
    <property type="entry name" value="Ureohydrolase_dom_sf"/>
</dbReference>
<dbReference type="GO" id="GO:0050415">
    <property type="term" value="F:formimidoylglutamase activity"/>
    <property type="evidence" value="ECO:0007669"/>
    <property type="project" value="UniProtKB-UniRule"/>
</dbReference>
<dbReference type="PROSITE" id="PS01053">
    <property type="entry name" value="ARGINASE_1"/>
    <property type="match status" value="1"/>
</dbReference>
<feature type="compositionally biased region" description="Basic and acidic residues" evidence="8">
    <location>
        <begin position="1"/>
        <end position="10"/>
    </location>
</feature>
<dbReference type="Gene3D" id="3.40.800.10">
    <property type="entry name" value="Ureohydrolase domain"/>
    <property type="match status" value="1"/>
</dbReference>
<keyword evidence="5" id="KW-0464">Manganese</keyword>
<dbReference type="InterPro" id="IPR006035">
    <property type="entry name" value="Ureohydrolase"/>
</dbReference>
<dbReference type="PANTHER" id="PTHR11358">
    <property type="entry name" value="ARGINASE/AGMATINASE"/>
    <property type="match status" value="1"/>
</dbReference>
<feature type="region of interest" description="Disordered" evidence="8">
    <location>
        <begin position="1"/>
        <end position="23"/>
    </location>
</feature>
<dbReference type="PANTHER" id="PTHR11358:SF26">
    <property type="entry name" value="GUANIDINO ACID HYDROLASE, MITOCHONDRIAL"/>
    <property type="match status" value="1"/>
</dbReference>
<dbReference type="InterPro" id="IPR020855">
    <property type="entry name" value="Ureohydrolase_Mn_BS"/>
</dbReference>
<dbReference type="AlphaFoldDB" id="A0ABD5PFH6"/>
<evidence type="ECO:0000256" key="4">
    <source>
        <dbReference type="ARBA" id="ARBA00022808"/>
    </source>
</evidence>
<keyword evidence="10" id="KW-1185">Reference proteome</keyword>
<keyword evidence="4" id="KW-0369">Histidine metabolism</keyword>
<evidence type="ECO:0000256" key="6">
    <source>
        <dbReference type="NCBIfam" id="TIGR01227"/>
    </source>
</evidence>
<evidence type="ECO:0000256" key="7">
    <source>
        <dbReference type="RuleBase" id="RU003684"/>
    </source>
</evidence>
<keyword evidence="3 7" id="KW-0378">Hydrolase</keyword>
<keyword evidence="2" id="KW-0479">Metal-binding</keyword>
<evidence type="ECO:0000256" key="8">
    <source>
        <dbReference type="SAM" id="MobiDB-lite"/>
    </source>
</evidence>
<dbReference type="InterPro" id="IPR005923">
    <property type="entry name" value="HutG"/>
</dbReference>
<comment type="caution">
    <text evidence="9">The sequence shown here is derived from an EMBL/GenBank/DDBJ whole genome shotgun (WGS) entry which is preliminary data.</text>
</comment>
<gene>
    <name evidence="9" type="primary">hutG</name>
    <name evidence="9" type="ORF">ACFO0N_17110</name>
</gene>
<organism evidence="9 10">
    <name type="scientific">Halobium salinum</name>
    <dbReference type="NCBI Taxonomy" id="1364940"/>
    <lineage>
        <taxon>Archaea</taxon>
        <taxon>Methanobacteriati</taxon>
        <taxon>Methanobacteriota</taxon>
        <taxon>Stenosarchaea group</taxon>
        <taxon>Halobacteria</taxon>
        <taxon>Halobacteriales</taxon>
        <taxon>Haloferacaceae</taxon>
        <taxon>Halobium</taxon>
    </lineage>
</organism>
<dbReference type="PROSITE" id="PS51409">
    <property type="entry name" value="ARGINASE_2"/>
    <property type="match status" value="1"/>
</dbReference>
<dbReference type="GO" id="GO:0046872">
    <property type="term" value="F:metal ion binding"/>
    <property type="evidence" value="ECO:0007669"/>
    <property type="project" value="UniProtKB-KW"/>
</dbReference>
<comment type="similarity">
    <text evidence="1">Belongs to the arginase family. Agmatinase subfamily.</text>
</comment>
<protein>
    <recommendedName>
        <fullName evidence="6">Formimidoylglutamase</fullName>
        <ecNumber evidence="6">3.5.3.8</ecNumber>
    </recommendedName>
</protein>
<sequence>MTEFTREFDWRSPSADPNDETFGDVVDARPLAAIGDGDAAVLVGEPSDRGVIGREGSKKGPRALRRALAGVKTYRFDEGAPGRLADVGDVASLARLDDRDRASVGGVQNEVSKASAAVYDAVGDSGDTLPMFLGGDNSLTYSNVAPLLDRGSVGVVNLDAHLDVREVREEEGPTSGTPYRQLLDDGLDGYVCLGARHFETSTRYADYVREHDGAVVTAEAIGVDLDRATDDAIDALGDVGRVYVSVDLDVLDATAAPGVSAPTPGGLTSRELFRVLRRLAADPRVAGFEVVECAPPLDEANRTVDAGARAIAHFLSGYVAARSGGEASA</sequence>
<dbReference type="RefSeq" id="WP_267621521.1">
    <property type="nucleotide sequence ID" value="NZ_JAODIW010000006.1"/>
</dbReference>
<accession>A0ABD5PFH6</accession>
<evidence type="ECO:0000256" key="3">
    <source>
        <dbReference type="ARBA" id="ARBA00022801"/>
    </source>
</evidence>
<proteinExistence type="inferred from homology"/>
<dbReference type="EMBL" id="JBHSDS010000008">
    <property type="protein sequence ID" value="MFC4359666.1"/>
    <property type="molecule type" value="Genomic_DNA"/>
</dbReference>
<evidence type="ECO:0000313" key="9">
    <source>
        <dbReference type="EMBL" id="MFC4359666.1"/>
    </source>
</evidence>
<dbReference type="Proteomes" id="UP001595921">
    <property type="component" value="Unassembled WGS sequence"/>
</dbReference>
<evidence type="ECO:0000256" key="1">
    <source>
        <dbReference type="ARBA" id="ARBA00009227"/>
    </source>
</evidence>
<name>A0ABD5PFH6_9EURY</name>
<dbReference type="PIRSF" id="PIRSF036979">
    <property type="entry name" value="Arginase"/>
    <property type="match status" value="1"/>
</dbReference>
<evidence type="ECO:0000256" key="2">
    <source>
        <dbReference type="ARBA" id="ARBA00022723"/>
    </source>
</evidence>
<dbReference type="EC" id="3.5.3.8" evidence="6"/>
<reference evidence="9 10" key="1">
    <citation type="journal article" date="2019" name="Int. J. Syst. Evol. Microbiol.">
        <title>The Global Catalogue of Microorganisms (GCM) 10K type strain sequencing project: providing services to taxonomists for standard genome sequencing and annotation.</title>
        <authorList>
            <consortium name="The Broad Institute Genomics Platform"/>
            <consortium name="The Broad Institute Genome Sequencing Center for Infectious Disease"/>
            <person name="Wu L."/>
            <person name="Ma J."/>
        </authorList>
    </citation>
    <scope>NUCLEOTIDE SEQUENCE [LARGE SCALE GENOMIC DNA]</scope>
    <source>
        <strain evidence="9 10">CGMCC 1.12553</strain>
    </source>
</reference>
<dbReference type="SUPFAM" id="SSF52768">
    <property type="entry name" value="Arginase/deacetylase"/>
    <property type="match status" value="1"/>
</dbReference>